<dbReference type="InterPro" id="IPR017937">
    <property type="entry name" value="Thioredoxin_CS"/>
</dbReference>
<dbReference type="HOGENOM" id="CLU_030311_0_0_1"/>
<dbReference type="Pfam" id="PF24541">
    <property type="entry name" value="Thioredox_PDIA6_C"/>
    <property type="match status" value="1"/>
</dbReference>
<dbReference type="Pfam" id="PF00085">
    <property type="entry name" value="Thioredoxin"/>
    <property type="match status" value="2"/>
</dbReference>
<reference evidence="16" key="3">
    <citation type="submission" date="2016-03" db="UniProtKB">
        <authorList>
            <consortium name="EnsemblProtists"/>
        </authorList>
    </citation>
    <scope>IDENTIFICATION</scope>
</reference>
<dbReference type="RefSeq" id="XP_005827393.1">
    <property type="nucleotide sequence ID" value="XM_005827336.1"/>
</dbReference>
<dbReference type="PROSITE" id="PS51352">
    <property type="entry name" value="THIOREDOXIN_2"/>
    <property type="match status" value="2"/>
</dbReference>
<dbReference type="InterPro" id="IPR005788">
    <property type="entry name" value="PDI_thioredoxin-like_dom"/>
</dbReference>
<dbReference type="PANTHER" id="PTHR45815">
    <property type="entry name" value="PROTEIN DISULFIDE-ISOMERASE A6"/>
    <property type="match status" value="1"/>
</dbReference>
<evidence type="ECO:0000256" key="7">
    <source>
        <dbReference type="ARBA" id="ARBA00022824"/>
    </source>
</evidence>
<dbReference type="PRINTS" id="PR00421">
    <property type="entry name" value="THIOREDOXIN"/>
</dbReference>
<organism evidence="15">
    <name type="scientific">Guillardia theta (strain CCMP2712)</name>
    <name type="common">Cryptophyte</name>
    <dbReference type="NCBI Taxonomy" id="905079"/>
    <lineage>
        <taxon>Eukaryota</taxon>
        <taxon>Cryptophyceae</taxon>
        <taxon>Pyrenomonadales</taxon>
        <taxon>Geminigeraceae</taxon>
        <taxon>Guillardia</taxon>
    </lineage>
</organism>
<reference evidence="17" key="2">
    <citation type="submission" date="2012-11" db="EMBL/GenBank/DDBJ databases">
        <authorList>
            <person name="Kuo A."/>
            <person name="Curtis B.A."/>
            <person name="Tanifuji G."/>
            <person name="Burki F."/>
            <person name="Gruber A."/>
            <person name="Irimia M."/>
            <person name="Maruyama S."/>
            <person name="Arias M.C."/>
            <person name="Ball S.G."/>
            <person name="Gile G.H."/>
            <person name="Hirakawa Y."/>
            <person name="Hopkins J.F."/>
            <person name="Rensing S.A."/>
            <person name="Schmutz J."/>
            <person name="Symeonidi A."/>
            <person name="Elias M."/>
            <person name="Eveleigh R.J."/>
            <person name="Herman E.K."/>
            <person name="Klute M.J."/>
            <person name="Nakayama T."/>
            <person name="Obornik M."/>
            <person name="Reyes-Prieto A."/>
            <person name="Armbrust E.V."/>
            <person name="Aves S.J."/>
            <person name="Beiko R.G."/>
            <person name="Coutinho P."/>
            <person name="Dacks J.B."/>
            <person name="Durnford D.G."/>
            <person name="Fast N.M."/>
            <person name="Green B.R."/>
            <person name="Grisdale C."/>
            <person name="Hempe F."/>
            <person name="Henrissat B."/>
            <person name="Hoppner M.P."/>
            <person name="Ishida K.-I."/>
            <person name="Kim E."/>
            <person name="Koreny L."/>
            <person name="Kroth P.G."/>
            <person name="Liu Y."/>
            <person name="Malik S.-B."/>
            <person name="Maier U.G."/>
            <person name="McRose D."/>
            <person name="Mock T."/>
            <person name="Neilson J.A."/>
            <person name="Onodera N.T."/>
            <person name="Poole A.M."/>
            <person name="Pritham E.J."/>
            <person name="Richards T.A."/>
            <person name="Rocap G."/>
            <person name="Roy S.W."/>
            <person name="Sarai C."/>
            <person name="Schaack S."/>
            <person name="Shirato S."/>
            <person name="Slamovits C.H."/>
            <person name="Spencer D.F."/>
            <person name="Suzuki S."/>
            <person name="Worden A.Z."/>
            <person name="Zauner S."/>
            <person name="Barry K."/>
            <person name="Bell C."/>
            <person name="Bharti A.K."/>
            <person name="Crow J.A."/>
            <person name="Grimwood J."/>
            <person name="Kramer R."/>
            <person name="Lindquist E."/>
            <person name="Lucas S."/>
            <person name="Salamov A."/>
            <person name="McFadden G.I."/>
            <person name="Lane C.E."/>
            <person name="Keeling P.J."/>
            <person name="Gray M.W."/>
            <person name="Grigoriev I.V."/>
            <person name="Archibald J.M."/>
        </authorList>
    </citation>
    <scope>NUCLEOTIDE SEQUENCE</scope>
    <source>
        <strain evidence="17">CCMP2712</strain>
    </source>
</reference>
<dbReference type="OMA" id="KQKLWGW"/>
<evidence type="ECO:0000256" key="10">
    <source>
        <dbReference type="ARBA" id="ARBA00023284"/>
    </source>
</evidence>
<keyword evidence="8" id="KW-1015">Disulfide bond</keyword>
<keyword evidence="6" id="KW-0677">Repeat</keyword>
<dbReference type="EMBL" id="JH993031">
    <property type="protein sequence ID" value="EKX40413.1"/>
    <property type="molecule type" value="Genomic_DNA"/>
</dbReference>
<evidence type="ECO:0000313" key="15">
    <source>
        <dbReference type="EMBL" id="EKX40413.1"/>
    </source>
</evidence>
<dbReference type="Proteomes" id="UP000011087">
    <property type="component" value="Unassembled WGS sequence"/>
</dbReference>
<dbReference type="GO" id="GO:0034976">
    <property type="term" value="P:response to endoplasmic reticulum stress"/>
    <property type="evidence" value="ECO:0007669"/>
    <property type="project" value="TreeGrafter"/>
</dbReference>
<accession>L1IVY3</accession>
<feature type="domain" description="Thioredoxin" evidence="14">
    <location>
        <begin position="12"/>
        <end position="135"/>
    </location>
</feature>
<comment type="catalytic activity">
    <reaction evidence="1">
        <text>Catalyzes the rearrangement of -S-S- bonds in proteins.</text>
        <dbReference type="EC" id="5.3.4.1"/>
    </reaction>
</comment>
<dbReference type="NCBIfam" id="TIGR01126">
    <property type="entry name" value="pdi_dom"/>
    <property type="match status" value="1"/>
</dbReference>
<feature type="domain" description="Thioredoxin" evidence="14">
    <location>
        <begin position="142"/>
        <end position="259"/>
    </location>
</feature>
<dbReference type="EC" id="5.3.4.1" evidence="4"/>
<evidence type="ECO:0000256" key="12">
    <source>
        <dbReference type="SAM" id="MobiDB-lite"/>
    </source>
</evidence>
<proteinExistence type="inferred from homology"/>
<comment type="similarity">
    <text evidence="3 11">Belongs to the protein disulfide isomerase family.</text>
</comment>
<feature type="signal peptide" evidence="13">
    <location>
        <begin position="1"/>
        <end position="24"/>
    </location>
</feature>
<dbReference type="GeneID" id="19046978"/>
<evidence type="ECO:0000256" key="6">
    <source>
        <dbReference type="ARBA" id="ARBA00022737"/>
    </source>
</evidence>
<evidence type="ECO:0000256" key="5">
    <source>
        <dbReference type="ARBA" id="ARBA00022729"/>
    </source>
</evidence>
<dbReference type="EnsemblProtists" id="EKX40413">
    <property type="protein sequence ID" value="EKX40413"/>
    <property type="gene ID" value="GUITHDRAFT_164660"/>
</dbReference>
<dbReference type="AlphaFoldDB" id="L1IVY3"/>
<dbReference type="eggNOG" id="KOG0191">
    <property type="taxonomic scope" value="Eukaryota"/>
</dbReference>
<keyword evidence="9" id="KW-0413">Isomerase</keyword>
<dbReference type="PANTHER" id="PTHR45815:SF3">
    <property type="entry name" value="PROTEIN DISULFIDE-ISOMERASE A6"/>
    <property type="match status" value="1"/>
</dbReference>
<sequence length="414" mass="45933">MSRSLPSGILLVFLISLFPHGCEGSALGGEELSAKEFKQRVIDSQDVWVILFYAPWCGHCKALFPEWKKFADAVSPSIKVGQVNADEHKDLAGQYGVKGFPTIKLFSTNKRNPSDYNGQRNAKALAQFALKAIQDAVMGRLGGVNSEKESSSSRQRSGGKSHVLNSKEDWLVQFMAPWCGHCQRLKPEWEDAANQLAGEFKLGVVDATAETGLAGQYGVQGYPTIKLFKSDNDGKKIPVDYNGGRTASDIVQYVTMHLESTGTMRPIPEINSLKVFKDECNEDWHGICVLTFLPQILDDQSAGRNARLNKLSEVKKKVGRTFRFMWTSGGESYELEEKMGLGFGYPALVAISPSKRRYAVMRGKFEISDIDLFLSNVLRGREATSELKPWPPSFAKYPEWDGKDAVVEGNQAED</sequence>
<name>L1IVY3_GUITC</name>
<evidence type="ECO:0000256" key="1">
    <source>
        <dbReference type="ARBA" id="ARBA00001182"/>
    </source>
</evidence>
<evidence type="ECO:0000256" key="11">
    <source>
        <dbReference type="RuleBase" id="RU004208"/>
    </source>
</evidence>
<keyword evidence="7" id="KW-0256">Endoplasmic reticulum</keyword>
<evidence type="ECO:0000256" key="3">
    <source>
        <dbReference type="ARBA" id="ARBA00006347"/>
    </source>
</evidence>
<evidence type="ECO:0000313" key="17">
    <source>
        <dbReference type="Proteomes" id="UP000011087"/>
    </source>
</evidence>
<dbReference type="PROSITE" id="PS00194">
    <property type="entry name" value="THIOREDOXIN_1"/>
    <property type="match status" value="1"/>
</dbReference>
<evidence type="ECO:0000256" key="2">
    <source>
        <dbReference type="ARBA" id="ARBA00004319"/>
    </source>
</evidence>
<feature type="region of interest" description="Disordered" evidence="12">
    <location>
        <begin position="143"/>
        <end position="162"/>
    </location>
</feature>
<feature type="chain" id="PRO_5008770519" description="protein disulfide-isomerase" evidence="13">
    <location>
        <begin position="25"/>
        <end position="414"/>
    </location>
</feature>
<comment type="subcellular location">
    <subcellularLocation>
        <location evidence="2">Endoplasmic reticulum lumen</location>
    </subcellularLocation>
</comment>
<feature type="compositionally biased region" description="Low complexity" evidence="12">
    <location>
        <begin position="152"/>
        <end position="161"/>
    </location>
</feature>
<dbReference type="GO" id="GO:0003756">
    <property type="term" value="F:protein disulfide isomerase activity"/>
    <property type="evidence" value="ECO:0007669"/>
    <property type="project" value="UniProtKB-EC"/>
</dbReference>
<dbReference type="Gene3D" id="3.40.30.10">
    <property type="entry name" value="Glutaredoxin"/>
    <property type="match status" value="2"/>
</dbReference>
<evidence type="ECO:0000256" key="13">
    <source>
        <dbReference type="SAM" id="SignalP"/>
    </source>
</evidence>
<dbReference type="InterPro" id="IPR013766">
    <property type="entry name" value="Thioredoxin_domain"/>
</dbReference>
<protein>
    <recommendedName>
        <fullName evidence="4">protein disulfide-isomerase</fullName>
        <ecNumber evidence="4">5.3.4.1</ecNumber>
    </recommendedName>
</protein>
<evidence type="ECO:0000259" key="14">
    <source>
        <dbReference type="PROSITE" id="PS51352"/>
    </source>
</evidence>
<dbReference type="SUPFAM" id="SSF52833">
    <property type="entry name" value="Thioredoxin-like"/>
    <property type="match status" value="2"/>
</dbReference>
<keyword evidence="5 13" id="KW-0732">Signal</keyword>
<gene>
    <name evidence="15" type="ORF">GUITHDRAFT_164660</name>
</gene>
<dbReference type="GO" id="GO:0005788">
    <property type="term" value="C:endoplasmic reticulum lumen"/>
    <property type="evidence" value="ECO:0007669"/>
    <property type="project" value="UniProtKB-SubCell"/>
</dbReference>
<dbReference type="OrthoDB" id="10264505at2759"/>
<evidence type="ECO:0000313" key="16">
    <source>
        <dbReference type="EnsemblProtists" id="EKX40413"/>
    </source>
</evidence>
<dbReference type="InterPro" id="IPR057305">
    <property type="entry name" value="Thioredox_PDIA6_C"/>
</dbReference>
<dbReference type="KEGG" id="gtt:GUITHDRAFT_164660"/>
<dbReference type="GO" id="GO:0015035">
    <property type="term" value="F:protein-disulfide reductase activity"/>
    <property type="evidence" value="ECO:0007669"/>
    <property type="project" value="TreeGrafter"/>
</dbReference>
<reference evidence="15 17" key="1">
    <citation type="journal article" date="2012" name="Nature">
        <title>Algal genomes reveal evolutionary mosaicism and the fate of nucleomorphs.</title>
        <authorList>
            <consortium name="DOE Joint Genome Institute"/>
            <person name="Curtis B.A."/>
            <person name="Tanifuji G."/>
            <person name="Burki F."/>
            <person name="Gruber A."/>
            <person name="Irimia M."/>
            <person name="Maruyama S."/>
            <person name="Arias M.C."/>
            <person name="Ball S.G."/>
            <person name="Gile G.H."/>
            <person name="Hirakawa Y."/>
            <person name="Hopkins J.F."/>
            <person name="Kuo A."/>
            <person name="Rensing S.A."/>
            <person name="Schmutz J."/>
            <person name="Symeonidi A."/>
            <person name="Elias M."/>
            <person name="Eveleigh R.J."/>
            <person name="Herman E.K."/>
            <person name="Klute M.J."/>
            <person name="Nakayama T."/>
            <person name="Obornik M."/>
            <person name="Reyes-Prieto A."/>
            <person name="Armbrust E.V."/>
            <person name="Aves S.J."/>
            <person name="Beiko R.G."/>
            <person name="Coutinho P."/>
            <person name="Dacks J.B."/>
            <person name="Durnford D.G."/>
            <person name="Fast N.M."/>
            <person name="Green B.R."/>
            <person name="Grisdale C.J."/>
            <person name="Hempel F."/>
            <person name="Henrissat B."/>
            <person name="Hoppner M.P."/>
            <person name="Ishida K."/>
            <person name="Kim E."/>
            <person name="Koreny L."/>
            <person name="Kroth P.G."/>
            <person name="Liu Y."/>
            <person name="Malik S.B."/>
            <person name="Maier U.G."/>
            <person name="McRose D."/>
            <person name="Mock T."/>
            <person name="Neilson J.A."/>
            <person name="Onodera N.T."/>
            <person name="Poole A.M."/>
            <person name="Pritham E.J."/>
            <person name="Richards T.A."/>
            <person name="Rocap G."/>
            <person name="Roy S.W."/>
            <person name="Sarai C."/>
            <person name="Schaack S."/>
            <person name="Shirato S."/>
            <person name="Slamovits C.H."/>
            <person name="Spencer D.F."/>
            <person name="Suzuki S."/>
            <person name="Worden A.Z."/>
            <person name="Zauner S."/>
            <person name="Barry K."/>
            <person name="Bell C."/>
            <person name="Bharti A.K."/>
            <person name="Crow J.A."/>
            <person name="Grimwood J."/>
            <person name="Kramer R."/>
            <person name="Lindquist E."/>
            <person name="Lucas S."/>
            <person name="Salamov A."/>
            <person name="McFadden G.I."/>
            <person name="Lane C.E."/>
            <person name="Keeling P.J."/>
            <person name="Gray M.W."/>
            <person name="Grigoriev I.V."/>
            <person name="Archibald J.M."/>
        </authorList>
    </citation>
    <scope>NUCLEOTIDE SEQUENCE</scope>
    <source>
        <strain evidence="15 17">CCMP2712</strain>
    </source>
</reference>
<dbReference type="STRING" id="905079.L1IVY3"/>
<evidence type="ECO:0000256" key="9">
    <source>
        <dbReference type="ARBA" id="ARBA00023235"/>
    </source>
</evidence>
<evidence type="ECO:0000256" key="4">
    <source>
        <dbReference type="ARBA" id="ARBA00012723"/>
    </source>
</evidence>
<dbReference type="InterPro" id="IPR036249">
    <property type="entry name" value="Thioredoxin-like_sf"/>
</dbReference>
<evidence type="ECO:0000256" key="8">
    <source>
        <dbReference type="ARBA" id="ARBA00023157"/>
    </source>
</evidence>
<dbReference type="PaxDb" id="55529-EKX40413"/>
<keyword evidence="17" id="KW-1185">Reference proteome</keyword>
<keyword evidence="10" id="KW-0676">Redox-active center</keyword>